<dbReference type="InterPro" id="IPR007694">
    <property type="entry name" value="DNA_helicase_DnaB-like_C"/>
</dbReference>
<evidence type="ECO:0000256" key="6">
    <source>
        <dbReference type="ARBA" id="ARBA00022840"/>
    </source>
</evidence>
<comment type="similarity">
    <text evidence="1">Belongs to the helicase family. DnaB subfamily.</text>
</comment>
<dbReference type="SUPFAM" id="SSF48024">
    <property type="entry name" value="N-terminal domain of DnaB helicase"/>
    <property type="match status" value="1"/>
</dbReference>
<keyword evidence="4" id="KW-0378">Hydrolase</keyword>
<keyword evidence="7" id="KW-0238">DNA-binding</keyword>
<evidence type="ECO:0000313" key="12">
    <source>
        <dbReference type="EMBL" id="NCU17068.1"/>
    </source>
</evidence>
<dbReference type="PANTHER" id="PTHR30153">
    <property type="entry name" value="REPLICATIVE DNA HELICASE DNAB"/>
    <property type="match status" value="1"/>
</dbReference>
<evidence type="ECO:0000256" key="8">
    <source>
        <dbReference type="ARBA" id="ARBA00023235"/>
    </source>
</evidence>
<dbReference type="SUPFAM" id="SSF52540">
    <property type="entry name" value="P-loop containing nucleoside triphosphate hydrolases"/>
    <property type="match status" value="1"/>
</dbReference>
<evidence type="ECO:0000256" key="5">
    <source>
        <dbReference type="ARBA" id="ARBA00022806"/>
    </source>
</evidence>
<gene>
    <name evidence="12" type="ORF">GW534_04675</name>
</gene>
<name>A0ABX0A0Y4_9BACI</name>
<dbReference type="Gene3D" id="3.40.50.300">
    <property type="entry name" value="P-loop containing nucleotide triphosphate hydrolases"/>
    <property type="match status" value="1"/>
</dbReference>
<sequence length="425" mass="48471">MMFVEKSFLGCLIKAGYLIQSTVIRPEYLQETHHQIIMKRMMDLNEAGKPIDLIMLTTIPELKMIGGISYLNELESFAEVEKFEEIEDLILEDWKEREKRNILQIAAANDWEIHKVIEKLNAISEVKLDDYVSISDALMEVYEAPWKDPEPMNSVSTGIRHLDVLTGGFQNGEVTIIAARPSMGKTDVMLHLAKTAGWLGFLPIIFSLEMPEKLITKRLIASTGGFNRSKLRNPKLLLTEKQKAKWAETLGRLSKTNIHIYDKSGQTIPEMRAKIRKMMHQYPDKKPIVFIDYLTLIHSNDSFGGNSHMQVTEISKNMKMMAKEFDIPVVCLAQLNRSVESRADKRPMMSDIRESGSIEQDADVILFLYREQYYNRASMNDSLEIIVAKNRNGPVGAISVKYNIYTGKIEDVPPVETTVQKAKII</sequence>
<dbReference type="CDD" id="cd00984">
    <property type="entry name" value="DnaB_C"/>
    <property type="match status" value="1"/>
</dbReference>
<comment type="catalytic activity">
    <reaction evidence="10">
        <text>ATP + H2O = ADP + phosphate + H(+)</text>
        <dbReference type="Rhea" id="RHEA:13065"/>
        <dbReference type="ChEBI" id="CHEBI:15377"/>
        <dbReference type="ChEBI" id="CHEBI:15378"/>
        <dbReference type="ChEBI" id="CHEBI:30616"/>
        <dbReference type="ChEBI" id="CHEBI:43474"/>
        <dbReference type="ChEBI" id="CHEBI:456216"/>
        <dbReference type="EC" id="5.6.2.3"/>
    </reaction>
</comment>
<evidence type="ECO:0000256" key="2">
    <source>
        <dbReference type="ARBA" id="ARBA00022705"/>
    </source>
</evidence>
<dbReference type="InterPro" id="IPR027417">
    <property type="entry name" value="P-loop_NTPase"/>
</dbReference>
<dbReference type="InterPro" id="IPR007693">
    <property type="entry name" value="DNA_helicase_DnaB-like_N"/>
</dbReference>
<keyword evidence="3" id="KW-0547">Nucleotide-binding</keyword>
<evidence type="ECO:0000256" key="10">
    <source>
        <dbReference type="ARBA" id="ARBA00048954"/>
    </source>
</evidence>
<reference evidence="12 13" key="1">
    <citation type="submission" date="2020-01" db="EMBL/GenBank/DDBJ databases">
        <title>A novel Bacillus sp. from Pasinler.</title>
        <authorList>
            <person name="Adiguzel A."/>
            <person name="Ay H."/>
            <person name="Baltaci M.O."/>
        </authorList>
    </citation>
    <scope>NUCLEOTIDE SEQUENCE [LARGE SCALE GENOMIC DNA]</scope>
    <source>
        <strain evidence="12 13">P1</strain>
    </source>
</reference>
<evidence type="ECO:0000256" key="4">
    <source>
        <dbReference type="ARBA" id="ARBA00022801"/>
    </source>
</evidence>
<accession>A0ABX0A0Y4</accession>
<dbReference type="InterPro" id="IPR016136">
    <property type="entry name" value="DNA_helicase_N/primase_C"/>
</dbReference>
<protein>
    <recommendedName>
        <fullName evidence="9">DNA 5'-3' helicase</fullName>
        <ecNumber evidence="9">5.6.2.3</ecNumber>
    </recommendedName>
</protein>
<dbReference type="Pfam" id="PF03796">
    <property type="entry name" value="DnaB_C"/>
    <property type="match status" value="1"/>
</dbReference>
<keyword evidence="13" id="KW-1185">Reference proteome</keyword>
<feature type="domain" description="SF4 helicase" evidence="11">
    <location>
        <begin position="148"/>
        <end position="416"/>
    </location>
</feature>
<keyword evidence="8" id="KW-0413">Isomerase</keyword>
<keyword evidence="2" id="KW-0235">DNA replication</keyword>
<dbReference type="PROSITE" id="PS51199">
    <property type="entry name" value="SF4_HELICASE"/>
    <property type="match status" value="1"/>
</dbReference>
<dbReference type="EC" id="5.6.2.3" evidence="9"/>
<evidence type="ECO:0000256" key="7">
    <source>
        <dbReference type="ARBA" id="ARBA00023125"/>
    </source>
</evidence>
<proteinExistence type="inferred from homology"/>
<dbReference type="Gene3D" id="1.10.860.10">
    <property type="entry name" value="DNAb Helicase, Chain A"/>
    <property type="match status" value="1"/>
</dbReference>
<dbReference type="EMBL" id="JAACYS010000013">
    <property type="protein sequence ID" value="NCU17068.1"/>
    <property type="molecule type" value="Genomic_DNA"/>
</dbReference>
<comment type="caution">
    <text evidence="12">The sequence shown here is derived from an EMBL/GenBank/DDBJ whole genome shotgun (WGS) entry which is preliminary data.</text>
</comment>
<organism evidence="12 13">
    <name type="scientific">Pallidibacillus pasinlerensis</name>
    <dbReference type="NCBI Taxonomy" id="2703818"/>
    <lineage>
        <taxon>Bacteria</taxon>
        <taxon>Bacillati</taxon>
        <taxon>Bacillota</taxon>
        <taxon>Bacilli</taxon>
        <taxon>Bacillales</taxon>
        <taxon>Bacillaceae</taxon>
        <taxon>Pallidibacillus</taxon>
    </lineage>
</organism>
<dbReference type="InterPro" id="IPR036185">
    <property type="entry name" value="DNA_heli_DnaB-like_N_sf"/>
</dbReference>
<dbReference type="Proteomes" id="UP000743899">
    <property type="component" value="Unassembled WGS sequence"/>
</dbReference>
<evidence type="ECO:0000256" key="9">
    <source>
        <dbReference type="ARBA" id="ARBA00044969"/>
    </source>
</evidence>
<dbReference type="PANTHER" id="PTHR30153:SF2">
    <property type="entry name" value="REPLICATIVE DNA HELICASE"/>
    <property type="match status" value="1"/>
</dbReference>
<keyword evidence="6" id="KW-0067">ATP-binding</keyword>
<evidence type="ECO:0000256" key="1">
    <source>
        <dbReference type="ARBA" id="ARBA00008428"/>
    </source>
</evidence>
<evidence type="ECO:0000256" key="3">
    <source>
        <dbReference type="ARBA" id="ARBA00022741"/>
    </source>
</evidence>
<evidence type="ECO:0000313" key="13">
    <source>
        <dbReference type="Proteomes" id="UP000743899"/>
    </source>
</evidence>
<evidence type="ECO:0000259" key="11">
    <source>
        <dbReference type="PROSITE" id="PS51199"/>
    </source>
</evidence>
<dbReference type="Pfam" id="PF00772">
    <property type="entry name" value="DnaB"/>
    <property type="match status" value="1"/>
</dbReference>
<keyword evidence="5" id="KW-0347">Helicase</keyword>